<keyword evidence="2" id="KW-0732">Signal</keyword>
<evidence type="ECO:0000313" key="5">
    <source>
        <dbReference type="Proteomes" id="UP000311382"/>
    </source>
</evidence>
<feature type="domain" description="ELMO" evidence="3">
    <location>
        <begin position="135"/>
        <end position="331"/>
    </location>
</feature>
<feature type="compositionally biased region" description="Polar residues" evidence="1">
    <location>
        <begin position="93"/>
        <end position="102"/>
    </location>
</feature>
<dbReference type="EMBL" id="SOZI01000081">
    <property type="protein sequence ID" value="TNY19922.1"/>
    <property type="molecule type" value="Genomic_DNA"/>
</dbReference>
<dbReference type="GO" id="GO:0005096">
    <property type="term" value="F:GTPase activator activity"/>
    <property type="evidence" value="ECO:0007669"/>
    <property type="project" value="TreeGrafter"/>
</dbReference>
<organism evidence="4 5">
    <name type="scientific">Rhodotorula diobovata</name>
    <dbReference type="NCBI Taxonomy" id="5288"/>
    <lineage>
        <taxon>Eukaryota</taxon>
        <taxon>Fungi</taxon>
        <taxon>Dikarya</taxon>
        <taxon>Basidiomycota</taxon>
        <taxon>Pucciniomycotina</taxon>
        <taxon>Microbotryomycetes</taxon>
        <taxon>Sporidiobolales</taxon>
        <taxon>Sporidiobolaceae</taxon>
        <taxon>Rhodotorula</taxon>
    </lineage>
</organism>
<feature type="signal peptide" evidence="2">
    <location>
        <begin position="1"/>
        <end position="29"/>
    </location>
</feature>
<gene>
    <name evidence="4" type="ORF">DMC30DRAFT_417474</name>
</gene>
<evidence type="ECO:0000256" key="2">
    <source>
        <dbReference type="SAM" id="SignalP"/>
    </source>
</evidence>
<dbReference type="OrthoDB" id="67155at2759"/>
<comment type="caution">
    <text evidence="4">The sequence shown here is derived from an EMBL/GenBank/DDBJ whole genome shotgun (WGS) entry which is preliminary data.</text>
</comment>
<dbReference type="PANTHER" id="PTHR12771">
    <property type="entry name" value="ENGULFMENT AND CELL MOTILITY"/>
    <property type="match status" value="1"/>
</dbReference>
<dbReference type="Proteomes" id="UP000311382">
    <property type="component" value="Unassembled WGS sequence"/>
</dbReference>
<dbReference type="STRING" id="5288.A0A5C5FUN8"/>
<evidence type="ECO:0000259" key="3">
    <source>
        <dbReference type="PROSITE" id="PS51335"/>
    </source>
</evidence>
<reference evidence="4 5" key="1">
    <citation type="submission" date="2019-03" db="EMBL/GenBank/DDBJ databases">
        <title>Rhodosporidium diobovatum UCD-FST 08-225 genome sequencing, assembly, and annotation.</title>
        <authorList>
            <person name="Fakankun I.U."/>
            <person name="Fristensky B."/>
            <person name="Levin D.B."/>
        </authorList>
    </citation>
    <scope>NUCLEOTIDE SEQUENCE [LARGE SCALE GENOMIC DNA]</scope>
    <source>
        <strain evidence="4 5">UCD-FST 08-225</strain>
    </source>
</reference>
<dbReference type="AlphaFoldDB" id="A0A5C5FUN8"/>
<feature type="region of interest" description="Disordered" evidence="1">
    <location>
        <begin position="266"/>
        <end position="286"/>
    </location>
</feature>
<dbReference type="PROSITE" id="PS51335">
    <property type="entry name" value="ELMO"/>
    <property type="match status" value="1"/>
</dbReference>
<keyword evidence="5" id="KW-1185">Reference proteome</keyword>
<dbReference type="InterPro" id="IPR050868">
    <property type="entry name" value="ELMO_domain-containing"/>
</dbReference>
<feature type="region of interest" description="Disordered" evidence="1">
    <location>
        <begin position="89"/>
        <end position="117"/>
    </location>
</feature>
<dbReference type="PANTHER" id="PTHR12771:SF51">
    <property type="entry name" value="LD01482P"/>
    <property type="match status" value="1"/>
</dbReference>
<accession>A0A5C5FUN8</accession>
<dbReference type="Pfam" id="PF04727">
    <property type="entry name" value="ELMO_CED12"/>
    <property type="match status" value="1"/>
</dbReference>
<evidence type="ECO:0000256" key="1">
    <source>
        <dbReference type="SAM" id="MobiDB-lite"/>
    </source>
</evidence>
<protein>
    <recommendedName>
        <fullName evidence="3">ELMO domain-containing protein</fullName>
    </recommendedName>
</protein>
<name>A0A5C5FUN8_9BASI</name>
<feature type="chain" id="PRO_5023114776" description="ELMO domain-containing protein" evidence="2">
    <location>
        <begin position="30"/>
        <end position="354"/>
    </location>
</feature>
<evidence type="ECO:0000313" key="4">
    <source>
        <dbReference type="EMBL" id="TNY19922.1"/>
    </source>
</evidence>
<sequence length="354" mass="39048">MSSAWEYYLTPTLTLSLLLACEAPRPTLSSWFASWALYLARPALLRQTLEWDLEQEGGTAGVTGTVGAGTLRVVDYARWKALRGEASSASASTNSNGYTRLSSAVPGSAQDTDDEEEDLSRLIASLEGIDVPSPAHDLLLSSLSTVRRTYALTAAAVARAETPFPEEGSSAEPQLRELWRLLRPERGDLRALKSKEWQEVGFQLDAFLHFARTYGDRAAEMVDESVGGGEHWYPLALASIHVTAFVLDMAKNRDLQLYLLRSLPPPSVDTNDNSPSPTSSPSPPSLDPLLSLSSSLLTLFHAFWLSHQPRPNVMQFESIFRDFEARMRPWVRRGVVDGRALGWSDQNEGALKLE</sequence>
<proteinExistence type="predicted"/>
<dbReference type="InterPro" id="IPR006816">
    <property type="entry name" value="ELMO_dom"/>
</dbReference>